<reference evidence="2" key="1">
    <citation type="submission" date="2020-03" db="EMBL/GenBank/DDBJ databases">
        <authorList>
            <person name="Zhang R."/>
        </authorList>
    </citation>
    <scope>NUCLEOTIDE SEQUENCE</scope>
</reference>
<feature type="compositionally biased region" description="Basic and acidic residues" evidence="1">
    <location>
        <begin position="62"/>
        <end position="85"/>
    </location>
</feature>
<evidence type="ECO:0000256" key="1">
    <source>
        <dbReference type="SAM" id="MobiDB-lite"/>
    </source>
</evidence>
<evidence type="ECO:0008006" key="3">
    <source>
        <dbReference type="Google" id="ProtNLM"/>
    </source>
</evidence>
<feature type="region of interest" description="Disordered" evidence="1">
    <location>
        <begin position="46"/>
        <end position="85"/>
    </location>
</feature>
<protein>
    <recommendedName>
        <fullName evidence="3">BZIP domain-containing protein</fullName>
    </recommendedName>
</protein>
<organism evidence="2">
    <name type="scientific">Populus davidiana</name>
    <dbReference type="NCBI Taxonomy" id="266767"/>
    <lineage>
        <taxon>Eukaryota</taxon>
        <taxon>Viridiplantae</taxon>
        <taxon>Streptophyta</taxon>
        <taxon>Embryophyta</taxon>
        <taxon>Tracheophyta</taxon>
        <taxon>Spermatophyta</taxon>
        <taxon>Magnoliopsida</taxon>
        <taxon>eudicotyledons</taxon>
        <taxon>Gunneridae</taxon>
        <taxon>Pentapetalae</taxon>
        <taxon>rosids</taxon>
        <taxon>fabids</taxon>
        <taxon>Malpighiales</taxon>
        <taxon>Salicaceae</taxon>
        <taxon>Saliceae</taxon>
        <taxon>Populus</taxon>
    </lineage>
</organism>
<dbReference type="EMBL" id="GILB01010948">
    <property type="protein sequence ID" value="NUU91281.1"/>
    <property type="molecule type" value="Transcribed_RNA"/>
</dbReference>
<proteinExistence type="predicted"/>
<evidence type="ECO:0000313" key="2">
    <source>
        <dbReference type="EMBL" id="NUU91281.1"/>
    </source>
</evidence>
<name>A0A6M2F335_9ROSI</name>
<feature type="compositionally biased region" description="Polar residues" evidence="1">
    <location>
        <begin position="46"/>
        <end position="61"/>
    </location>
</feature>
<sequence length="230" mass="26629">MDPDHFGNHETGYCDLDEWLPGDHEDIYGMLDVSNAMPSHFQFQSQVDDMGGTSNRVLQTDNPRDRKKRNDKEYRARCREDQKRQQEELEKLAEENARMKNENESLVKERVAVLSPKLESAAIEINRLRSESQSLKRNSDNQGIIVHALTEKMGSQNKLRSLHDEVSRLRQNVPQDPRMQEKKKLMEVLLRLENENKLLELQNQAYCMMIQNDGDPRGDEADQALPAGLL</sequence>
<dbReference type="AlphaFoldDB" id="A0A6M2F335"/>
<accession>A0A6M2F335</accession>